<dbReference type="EMBL" id="AXZF01000015">
    <property type="protein sequence ID" value="ERT69733.1"/>
    <property type="molecule type" value="Genomic_DNA"/>
</dbReference>
<dbReference type="HOGENOM" id="CLU_1400293_0_0_0"/>
<sequence>MKSHSKLNCPEIIYNELEQFIYSKSYVFLTRKLDHNIQIRKYNINDSFETVAKYIDLHGGKIVYGVSILESDILFEKQAFAVWESPENTLHHVTRGSNMKIMFIPNENPYVIPEDYVSDFYNLFSTKEESCIEEFISNKRRFQELMSKTTSSLTEDEMNDICRYGNLSALERLTNKKIEKDFDLKDRILKRVKK</sequence>
<accession>U7VG16</accession>
<evidence type="ECO:0000313" key="1">
    <source>
        <dbReference type="EMBL" id="ERT69733.1"/>
    </source>
</evidence>
<evidence type="ECO:0000313" key="2">
    <source>
        <dbReference type="Proteomes" id="UP000017081"/>
    </source>
</evidence>
<name>U7VG16_9FUSO</name>
<dbReference type="Proteomes" id="UP000017081">
    <property type="component" value="Unassembled WGS sequence"/>
</dbReference>
<dbReference type="RefSeq" id="WP_023049973.1">
    <property type="nucleotide sequence ID" value="NZ_CP173065.2"/>
</dbReference>
<dbReference type="AlphaFoldDB" id="U7VG16"/>
<keyword evidence="2" id="KW-1185">Reference proteome</keyword>
<reference evidence="1 2" key="1">
    <citation type="submission" date="2013-08" db="EMBL/GenBank/DDBJ databases">
        <authorList>
            <person name="Weinstock G."/>
            <person name="Sodergren E."/>
            <person name="Wylie T."/>
            <person name="Fulton L."/>
            <person name="Fulton R."/>
            <person name="Fronick C."/>
            <person name="O'Laughlin M."/>
            <person name="Godfrey J."/>
            <person name="Miner T."/>
            <person name="Herter B."/>
            <person name="Appelbaum E."/>
            <person name="Cordes M."/>
            <person name="Lek S."/>
            <person name="Wollam A."/>
            <person name="Pepin K.H."/>
            <person name="Palsikar V.B."/>
            <person name="Mitreva M."/>
            <person name="Wilson R.K."/>
        </authorList>
    </citation>
    <scope>NUCLEOTIDE SEQUENCE [LARGE SCALE GENOMIC DNA]</scope>
    <source>
        <strain evidence="1 2">ATCC BAA-474</strain>
    </source>
</reference>
<proteinExistence type="predicted"/>
<comment type="caution">
    <text evidence="1">The sequence shown here is derived from an EMBL/GenBank/DDBJ whole genome shotgun (WGS) entry which is preliminary data.</text>
</comment>
<gene>
    <name evidence="1" type="ORF">HMPREF0202_00425</name>
</gene>
<organism evidence="1 2">
    <name type="scientific">Cetobacterium somerae ATCC BAA-474</name>
    <dbReference type="NCBI Taxonomy" id="1319815"/>
    <lineage>
        <taxon>Bacteria</taxon>
        <taxon>Fusobacteriati</taxon>
        <taxon>Fusobacteriota</taxon>
        <taxon>Fusobacteriia</taxon>
        <taxon>Fusobacteriales</taxon>
        <taxon>Fusobacteriaceae</taxon>
        <taxon>Cetobacterium</taxon>
    </lineage>
</organism>
<dbReference type="STRING" id="1319815.HMPREF0202_00425"/>
<protein>
    <submittedName>
        <fullName evidence="1">Uncharacterized protein</fullName>
    </submittedName>
</protein>